<comment type="caution">
    <text evidence="5">The sequence shown here is derived from an EMBL/GenBank/DDBJ whole genome shotgun (WGS) entry which is preliminary data.</text>
</comment>
<gene>
    <name evidence="5" type="ORF">WA026_015246</name>
</gene>
<name>A0AAW1TV53_9CUCU</name>
<keyword evidence="3" id="KW-0285">Flavoprotein</keyword>
<proteinExistence type="inferred from homology"/>
<sequence>MVREERRMVLRRGPSILPKIRELSTRIQYLFQRFHRTYGYLNVERPFTSAITDAFIEAGEQMGFEKVDYNSNNFMGFSKMQANMKRGRRHSVADAFLLPIEFRNNLRVLTGARVTKLLINPNTKETYGVQYDKRGKTFIARAKMEVILSAGTFNSPQLLMLSGIGPSDDLKKLGIQPVVDLPVGQTMYDHLSFIGLTFKMNQTIEPKTAIMDPNELFKFLIKGEGIYTSLGGVEGLAYVKTNASKETENYPDIELILSGIGSLNSDYGIVSVPTLGISREIYEKTYKAIENTPTWGILPMLLHPKSKGYLKLRSKNPYDSPELYSNFFTDPEGHDLKTMISAIRLTIELSKTKAFQRLGSTIHDIPLPGCENFTFNTDAYWECALRLIAATLHHQVGTCKMGRRDDPEAVVDNKGRVHGMKKLRVIDSSIFPVTLSAHTSAPAMMLGEKLSDEIKKQYNKLS</sequence>
<dbReference type="PANTHER" id="PTHR11552:SF208">
    <property type="entry name" value="RE36204P-RELATED"/>
    <property type="match status" value="1"/>
</dbReference>
<feature type="domain" description="Glucose-methanol-choline oxidoreductase N-terminal" evidence="4">
    <location>
        <begin position="151"/>
        <end position="165"/>
    </location>
</feature>
<comment type="cofactor">
    <cofactor evidence="3">
        <name>FAD</name>
        <dbReference type="ChEBI" id="CHEBI:57692"/>
    </cofactor>
</comment>
<evidence type="ECO:0000256" key="2">
    <source>
        <dbReference type="PIRSR" id="PIRSR000137-1"/>
    </source>
</evidence>
<dbReference type="PIRSF" id="PIRSF000137">
    <property type="entry name" value="Alcohol_oxidase"/>
    <property type="match status" value="1"/>
</dbReference>
<dbReference type="PANTHER" id="PTHR11552">
    <property type="entry name" value="GLUCOSE-METHANOL-CHOLINE GMC OXIDOREDUCTASE"/>
    <property type="match status" value="1"/>
</dbReference>
<dbReference type="Proteomes" id="UP001431783">
    <property type="component" value="Unassembled WGS sequence"/>
</dbReference>
<dbReference type="AlphaFoldDB" id="A0AAW1TV53"/>
<feature type="active site" description="Proton acceptor" evidence="2">
    <location>
        <position position="438"/>
    </location>
</feature>
<dbReference type="Pfam" id="PF00732">
    <property type="entry name" value="GMC_oxred_N"/>
    <property type="match status" value="1"/>
</dbReference>
<protein>
    <recommendedName>
        <fullName evidence="4">Glucose-methanol-choline oxidoreductase N-terminal domain-containing protein</fullName>
    </recommendedName>
</protein>
<dbReference type="PROSITE" id="PS00624">
    <property type="entry name" value="GMC_OXRED_2"/>
    <property type="match status" value="1"/>
</dbReference>
<evidence type="ECO:0000256" key="1">
    <source>
        <dbReference type="ARBA" id="ARBA00010790"/>
    </source>
</evidence>
<dbReference type="GO" id="GO:0016614">
    <property type="term" value="F:oxidoreductase activity, acting on CH-OH group of donors"/>
    <property type="evidence" value="ECO:0007669"/>
    <property type="project" value="InterPro"/>
</dbReference>
<keyword evidence="6" id="KW-1185">Reference proteome</keyword>
<dbReference type="InterPro" id="IPR036188">
    <property type="entry name" value="FAD/NAD-bd_sf"/>
</dbReference>
<evidence type="ECO:0000259" key="4">
    <source>
        <dbReference type="PROSITE" id="PS00624"/>
    </source>
</evidence>
<dbReference type="InterPro" id="IPR007867">
    <property type="entry name" value="GMC_OxRtase_C"/>
</dbReference>
<keyword evidence="3" id="KW-0274">FAD</keyword>
<organism evidence="5 6">
    <name type="scientific">Henosepilachna vigintioctopunctata</name>
    <dbReference type="NCBI Taxonomy" id="420089"/>
    <lineage>
        <taxon>Eukaryota</taxon>
        <taxon>Metazoa</taxon>
        <taxon>Ecdysozoa</taxon>
        <taxon>Arthropoda</taxon>
        <taxon>Hexapoda</taxon>
        <taxon>Insecta</taxon>
        <taxon>Pterygota</taxon>
        <taxon>Neoptera</taxon>
        <taxon>Endopterygota</taxon>
        <taxon>Coleoptera</taxon>
        <taxon>Polyphaga</taxon>
        <taxon>Cucujiformia</taxon>
        <taxon>Coccinelloidea</taxon>
        <taxon>Coccinellidae</taxon>
        <taxon>Epilachninae</taxon>
        <taxon>Epilachnini</taxon>
        <taxon>Henosepilachna</taxon>
    </lineage>
</organism>
<evidence type="ECO:0000313" key="6">
    <source>
        <dbReference type="Proteomes" id="UP001431783"/>
    </source>
</evidence>
<dbReference type="SUPFAM" id="SSF54373">
    <property type="entry name" value="FAD-linked reductases, C-terminal domain"/>
    <property type="match status" value="1"/>
</dbReference>
<dbReference type="Gene3D" id="3.30.560.10">
    <property type="entry name" value="Glucose Oxidase, domain 3"/>
    <property type="match status" value="1"/>
</dbReference>
<comment type="similarity">
    <text evidence="1">Belongs to the GMC oxidoreductase family.</text>
</comment>
<dbReference type="Gene3D" id="3.50.50.60">
    <property type="entry name" value="FAD/NAD(P)-binding domain"/>
    <property type="match status" value="1"/>
</dbReference>
<dbReference type="Pfam" id="PF05199">
    <property type="entry name" value="GMC_oxred_C"/>
    <property type="match status" value="1"/>
</dbReference>
<dbReference type="InterPro" id="IPR000172">
    <property type="entry name" value="GMC_OxRdtase_N"/>
</dbReference>
<dbReference type="SUPFAM" id="SSF51905">
    <property type="entry name" value="FAD/NAD(P)-binding domain"/>
    <property type="match status" value="1"/>
</dbReference>
<evidence type="ECO:0000256" key="3">
    <source>
        <dbReference type="PIRSR" id="PIRSR000137-2"/>
    </source>
</evidence>
<reference evidence="5 6" key="1">
    <citation type="submission" date="2023-03" db="EMBL/GenBank/DDBJ databases">
        <title>Genome insight into feeding habits of ladybird beetles.</title>
        <authorList>
            <person name="Li H.-S."/>
            <person name="Huang Y.-H."/>
            <person name="Pang H."/>
        </authorList>
    </citation>
    <scope>NUCLEOTIDE SEQUENCE [LARGE SCALE GENOMIC DNA]</scope>
    <source>
        <strain evidence="5">SYSU_2023b</strain>
        <tissue evidence="5">Whole body</tissue>
    </source>
</reference>
<dbReference type="GO" id="GO:0050660">
    <property type="term" value="F:flavin adenine dinucleotide binding"/>
    <property type="evidence" value="ECO:0007669"/>
    <property type="project" value="InterPro"/>
</dbReference>
<evidence type="ECO:0000313" key="5">
    <source>
        <dbReference type="EMBL" id="KAK9872001.1"/>
    </source>
</evidence>
<accession>A0AAW1TV53</accession>
<dbReference type="InterPro" id="IPR012132">
    <property type="entry name" value="GMC_OxRdtase"/>
</dbReference>
<feature type="active site" description="Proton donor" evidence="2">
    <location>
        <position position="394"/>
    </location>
</feature>
<dbReference type="EMBL" id="JARQZJ010000008">
    <property type="protein sequence ID" value="KAK9872001.1"/>
    <property type="molecule type" value="Genomic_DNA"/>
</dbReference>
<feature type="binding site" evidence="3">
    <location>
        <position position="114"/>
    </location>
    <ligand>
        <name>FAD</name>
        <dbReference type="ChEBI" id="CHEBI:57692"/>
    </ligand>
</feature>